<organism evidence="1 2">
    <name type="scientific">Acropora cervicornis</name>
    <name type="common">Staghorn coral</name>
    <dbReference type="NCBI Taxonomy" id="6130"/>
    <lineage>
        <taxon>Eukaryota</taxon>
        <taxon>Metazoa</taxon>
        <taxon>Cnidaria</taxon>
        <taxon>Anthozoa</taxon>
        <taxon>Hexacorallia</taxon>
        <taxon>Scleractinia</taxon>
        <taxon>Astrocoeniina</taxon>
        <taxon>Acroporidae</taxon>
        <taxon>Acropora</taxon>
    </lineage>
</organism>
<reference evidence="1" key="1">
    <citation type="journal article" date="2023" name="G3 (Bethesda)">
        <title>Whole genome assembly and annotation of the endangered Caribbean coral Acropora cervicornis.</title>
        <authorList>
            <person name="Selwyn J.D."/>
            <person name="Vollmer S.V."/>
        </authorList>
    </citation>
    <scope>NUCLEOTIDE SEQUENCE</scope>
    <source>
        <strain evidence="1">K2</strain>
    </source>
</reference>
<evidence type="ECO:0000313" key="2">
    <source>
        <dbReference type="Proteomes" id="UP001249851"/>
    </source>
</evidence>
<keyword evidence="2" id="KW-1185">Reference proteome</keyword>
<dbReference type="Proteomes" id="UP001249851">
    <property type="component" value="Unassembled WGS sequence"/>
</dbReference>
<comment type="caution">
    <text evidence="1">The sequence shown here is derived from an EMBL/GenBank/DDBJ whole genome shotgun (WGS) entry which is preliminary data.</text>
</comment>
<sequence length="73" mass="8715">MHFAYNNNSALTNKILVTEPPFPYHKRGRDCKETCLLESQKCDCFRLTFEYSVHRRKQRTTRADIHRIGKKSQ</sequence>
<evidence type="ECO:0000313" key="1">
    <source>
        <dbReference type="EMBL" id="KAK2573438.1"/>
    </source>
</evidence>
<accession>A0AAD9VG85</accession>
<reference evidence="1" key="2">
    <citation type="journal article" date="2023" name="Science">
        <title>Genomic signatures of disease resistance in endangered staghorn corals.</title>
        <authorList>
            <person name="Vollmer S.V."/>
            <person name="Selwyn J.D."/>
            <person name="Despard B.A."/>
            <person name="Roesel C.L."/>
        </authorList>
    </citation>
    <scope>NUCLEOTIDE SEQUENCE</scope>
    <source>
        <strain evidence="1">K2</strain>
    </source>
</reference>
<proteinExistence type="predicted"/>
<dbReference type="AlphaFoldDB" id="A0AAD9VG85"/>
<name>A0AAD9VG85_ACRCE</name>
<gene>
    <name evidence="1" type="ORF">P5673_001090</name>
</gene>
<dbReference type="EMBL" id="JARQWQ010000002">
    <property type="protein sequence ID" value="KAK2573438.1"/>
    <property type="molecule type" value="Genomic_DNA"/>
</dbReference>
<protein>
    <submittedName>
        <fullName evidence="1">Uncharacterized protein</fullName>
    </submittedName>
</protein>